<proteinExistence type="predicted"/>
<keyword evidence="1" id="KW-0472">Membrane</keyword>
<keyword evidence="1" id="KW-1133">Transmembrane helix</keyword>
<dbReference type="AlphaFoldDB" id="A0AAN6Y904"/>
<dbReference type="Proteomes" id="UP001301769">
    <property type="component" value="Unassembled WGS sequence"/>
</dbReference>
<gene>
    <name evidence="3" type="ORF">QBC37DRAFT_462538</name>
</gene>
<organism evidence="3 4">
    <name type="scientific">Rhypophila decipiens</name>
    <dbReference type="NCBI Taxonomy" id="261697"/>
    <lineage>
        <taxon>Eukaryota</taxon>
        <taxon>Fungi</taxon>
        <taxon>Dikarya</taxon>
        <taxon>Ascomycota</taxon>
        <taxon>Pezizomycotina</taxon>
        <taxon>Sordariomycetes</taxon>
        <taxon>Sordariomycetidae</taxon>
        <taxon>Sordariales</taxon>
        <taxon>Naviculisporaceae</taxon>
        <taxon>Rhypophila</taxon>
    </lineage>
</organism>
<evidence type="ECO:0000256" key="1">
    <source>
        <dbReference type="SAM" id="Phobius"/>
    </source>
</evidence>
<dbReference type="InterPro" id="IPR010730">
    <property type="entry name" value="HET"/>
</dbReference>
<name>A0AAN6Y904_9PEZI</name>
<comment type="caution">
    <text evidence="3">The sequence shown here is derived from an EMBL/GenBank/DDBJ whole genome shotgun (WGS) entry which is preliminary data.</text>
</comment>
<feature type="transmembrane region" description="Helical" evidence="1">
    <location>
        <begin position="578"/>
        <end position="594"/>
    </location>
</feature>
<dbReference type="InterPro" id="IPR052895">
    <property type="entry name" value="HetReg/Transcr_Mod"/>
</dbReference>
<reference evidence="3" key="2">
    <citation type="submission" date="2023-05" db="EMBL/GenBank/DDBJ databases">
        <authorList>
            <consortium name="Lawrence Berkeley National Laboratory"/>
            <person name="Steindorff A."/>
            <person name="Hensen N."/>
            <person name="Bonometti L."/>
            <person name="Westerberg I."/>
            <person name="Brannstrom I.O."/>
            <person name="Guillou S."/>
            <person name="Cros-Aarteil S."/>
            <person name="Calhoun S."/>
            <person name="Haridas S."/>
            <person name="Kuo A."/>
            <person name="Mondo S."/>
            <person name="Pangilinan J."/>
            <person name="Riley R."/>
            <person name="Labutti K."/>
            <person name="Andreopoulos B."/>
            <person name="Lipzen A."/>
            <person name="Chen C."/>
            <person name="Yanf M."/>
            <person name="Daum C."/>
            <person name="Ng V."/>
            <person name="Clum A."/>
            <person name="Ohm R."/>
            <person name="Martin F."/>
            <person name="Silar P."/>
            <person name="Natvig D."/>
            <person name="Lalanne C."/>
            <person name="Gautier V."/>
            <person name="Ament-Velasquez S.L."/>
            <person name="Kruys A."/>
            <person name="Hutchinson M.I."/>
            <person name="Powell A.J."/>
            <person name="Barry K."/>
            <person name="Miller A.N."/>
            <person name="Grigoriev I.V."/>
            <person name="Debuchy R."/>
            <person name="Gladieux P."/>
            <person name="Thoren M.H."/>
            <person name="Johannesson H."/>
        </authorList>
    </citation>
    <scope>NUCLEOTIDE SEQUENCE</scope>
    <source>
        <strain evidence="3">PSN293</strain>
    </source>
</reference>
<sequence length="705" mass="79207">MTISPYSTITSQPGGPYIRLLHLRPGTDKDAPIEAKLDIVPLHHEHSNFEALSYFWGQELDRDGLKLQYAIPGDNGSTEAEIGITANLAVALRHLRYPDRTRILWVDAVCINQNHIIEKTSQVSIMNRIYRRAQRVLIWMGPARDRSDWVFAHLNKVYDEERAMRDEKKNNTAEGSGTPATTQALLTQMLNREWYTRVWIVQELCVAKEALVMCGDSSAPWDAIQTAFKTLDGSSDAWQPSSLLNYRITRHRALERLHFLTAAGQYVGLDEALTRCRWFRATCPLDKVYALLGISTRDPGISPDYAASPETAFERVTQAMLLRSTVPDLLDFVVSPASVRRNPSLPSWVPDWGPGNVSAQTEVAQTVADAYHLERLLRASDNSNAHDPPLGEFRPRFHRDSPTALIVQAVETDTIAALSEPIPGPWLGNAYTTEANMEPFAPKENPTPTENLGLLKANWDHFLHNLIYVGTVVRKQVDYAPTMVHVSELVTFARRQLSPVQNRVDDLTSEEQVTGRTMPVELSNLLASNARALDTITPPDRLRQEAEHAFDPVLSMTCAILAPRLYRRLYLHKLLPPVIYHGLIWLTGIFGVFVKRDRTYAQAIGALNILTPWIGMRVAVMDRGAAVGERTRFLCLVPHTATQGDTLVLIAGGRHPYVVRPRLQEVEVDSQARWMLIGPCYLSIEDMALLRESWNGQAATDMFFS</sequence>
<evidence type="ECO:0000313" key="3">
    <source>
        <dbReference type="EMBL" id="KAK4214170.1"/>
    </source>
</evidence>
<dbReference type="Pfam" id="PF06985">
    <property type="entry name" value="HET"/>
    <property type="match status" value="1"/>
</dbReference>
<dbReference type="PANTHER" id="PTHR24148:SF82">
    <property type="entry name" value="HETEROKARYON INCOMPATIBILITY DOMAIN-CONTAINING PROTEIN"/>
    <property type="match status" value="1"/>
</dbReference>
<evidence type="ECO:0000259" key="2">
    <source>
        <dbReference type="Pfam" id="PF06985"/>
    </source>
</evidence>
<keyword evidence="4" id="KW-1185">Reference proteome</keyword>
<keyword evidence="1" id="KW-0812">Transmembrane</keyword>
<reference evidence="3" key="1">
    <citation type="journal article" date="2023" name="Mol. Phylogenet. Evol.">
        <title>Genome-scale phylogeny and comparative genomics of the fungal order Sordariales.</title>
        <authorList>
            <person name="Hensen N."/>
            <person name="Bonometti L."/>
            <person name="Westerberg I."/>
            <person name="Brannstrom I.O."/>
            <person name="Guillou S."/>
            <person name="Cros-Aarteil S."/>
            <person name="Calhoun S."/>
            <person name="Haridas S."/>
            <person name="Kuo A."/>
            <person name="Mondo S."/>
            <person name="Pangilinan J."/>
            <person name="Riley R."/>
            <person name="LaButti K."/>
            <person name="Andreopoulos B."/>
            <person name="Lipzen A."/>
            <person name="Chen C."/>
            <person name="Yan M."/>
            <person name="Daum C."/>
            <person name="Ng V."/>
            <person name="Clum A."/>
            <person name="Steindorff A."/>
            <person name="Ohm R.A."/>
            <person name="Martin F."/>
            <person name="Silar P."/>
            <person name="Natvig D.O."/>
            <person name="Lalanne C."/>
            <person name="Gautier V."/>
            <person name="Ament-Velasquez S.L."/>
            <person name="Kruys A."/>
            <person name="Hutchinson M.I."/>
            <person name="Powell A.J."/>
            <person name="Barry K."/>
            <person name="Miller A.N."/>
            <person name="Grigoriev I.V."/>
            <person name="Debuchy R."/>
            <person name="Gladieux P."/>
            <person name="Hiltunen Thoren M."/>
            <person name="Johannesson H."/>
        </authorList>
    </citation>
    <scope>NUCLEOTIDE SEQUENCE</scope>
    <source>
        <strain evidence="3">PSN293</strain>
    </source>
</reference>
<feature type="domain" description="Heterokaryon incompatibility" evidence="2">
    <location>
        <begin position="49"/>
        <end position="203"/>
    </location>
</feature>
<accession>A0AAN6Y904</accession>
<protein>
    <submittedName>
        <fullName evidence="3">Heterokaryon incompatibility protein-domain-containing protein</fullName>
    </submittedName>
</protein>
<evidence type="ECO:0000313" key="4">
    <source>
        <dbReference type="Proteomes" id="UP001301769"/>
    </source>
</evidence>
<dbReference type="PANTHER" id="PTHR24148">
    <property type="entry name" value="ANKYRIN REPEAT DOMAIN-CONTAINING PROTEIN 39 HOMOLOG-RELATED"/>
    <property type="match status" value="1"/>
</dbReference>
<dbReference type="EMBL" id="MU858098">
    <property type="protein sequence ID" value="KAK4214170.1"/>
    <property type="molecule type" value="Genomic_DNA"/>
</dbReference>